<evidence type="ECO:0000313" key="1">
    <source>
        <dbReference type="EMBL" id="KAL3611191.1"/>
    </source>
</evidence>
<name>A0ACC4D0V5_POPAL</name>
<sequence length="49" mass="5535">PTNLSIFYKVTCGSLLFTACARTPERDTWATPSLNLHLCDQRCRPKDGH</sequence>
<feature type="non-terminal residue" evidence="1">
    <location>
        <position position="1"/>
    </location>
</feature>
<reference evidence="1 2" key="1">
    <citation type="journal article" date="2024" name="Plant Biotechnol. J.">
        <title>Genome and CRISPR/Cas9 system of a widespread forest tree (Populus alba) in the world.</title>
        <authorList>
            <person name="Liu Y.J."/>
            <person name="Jiang P.F."/>
            <person name="Han X.M."/>
            <person name="Li X.Y."/>
            <person name="Wang H.M."/>
            <person name="Wang Y.J."/>
            <person name="Wang X.X."/>
            <person name="Zeng Q.Y."/>
        </authorList>
    </citation>
    <scope>NUCLEOTIDE SEQUENCE [LARGE SCALE GENOMIC DNA]</scope>
    <source>
        <strain evidence="2">cv. PAL-ZL1</strain>
    </source>
</reference>
<organism evidence="1 2">
    <name type="scientific">Populus alba</name>
    <name type="common">White poplar</name>
    <dbReference type="NCBI Taxonomy" id="43335"/>
    <lineage>
        <taxon>Eukaryota</taxon>
        <taxon>Viridiplantae</taxon>
        <taxon>Streptophyta</taxon>
        <taxon>Embryophyta</taxon>
        <taxon>Tracheophyta</taxon>
        <taxon>Spermatophyta</taxon>
        <taxon>Magnoliopsida</taxon>
        <taxon>eudicotyledons</taxon>
        <taxon>Gunneridae</taxon>
        <taxon>Pentapetalae</taxon>
        <taxon>rosids</taxon>
        <taxon>fabids</taxon>
        <taxon>Malpighiales</taxon>
        <taxon>Salicaceae</taxon>
        <taxon>Saliceae</taxon>
        <taxon>Populus</taxon>
    </lineage>
</organism>
<protein>
    <submittedName>
        <fullName evidence="1">Uncharacterized protein</fullName>
    </submittedName>
</protein>
<keyword evidence="2" id="KW-1185">Reference proteome</keyword>
<accession>A0ACC4D0V5</accession>
<proteinExistence type="predicted"/>
<gene>
    <name evidence="1" type="ORF">D5086_002211</name>
</gene>
<comment type="caution">
    <text evidence="1">The sequence shown here is derived from an EMBL/GenBank/DDBJ whole genome shotgun (WGS) entry which is preliminary data.</text>
</comment>
<dbReference type="Proteomes" id="UP000309997">
    <property type="component" value="Unassembled WGS sequence"/>
</dbReference>
<evidence type="ECO:0000313" key="2">
    <source>
        <dbReference type="Proteomes" id="UP000309997"/>
    </source>
</evidence>
<dbReference type="EMBL" id="RCHU02000001">
    <property type="protein sequence ID" value="KAL3611191.1"/>
    <property type="molecule type" value="Genomic_DNA"/>
</dbReference>